<dbReference type="GO" id="GO:0005886">
    <property type="term" value="C:plasma membrane"/>
    <property type="evidence" value="ECO:0007669"/>
    <property type="project" value="TreeGrafter"/>
</dbReference>
<sequence>MRGGESVASTALNIAVRLEGKAVIAKAILLLLTIVLAFLSVVVITKTNSSFGKITDVISELETAGKSLDETEAANIKTKEFAIFYLAILVSSMAAVLHIVGLFGAIFESEFALRFYSLFIFTFLAVASIIATSWLVVAEERTMEFLRGFYRLYLESYYKEDPESFLDSFIDDVQRSNECCGYYTFPVDSEGYESYMTILYFLEMTSFGQKQASGIGWVSGGLVSYVPRSCCIKPEAGCSSDIYGASKGLLDKANDEKIGSSTTHLVLRAPPSLRPNAKTLISSTA</sequence>
<dbReference type="OrthoDB" id="5919367at2759"/>
<organism evidence="6 7">
    <name type="scientific">Trichuris trichiura</name>
    <name type="common">Whipworm</name>
    <name type="synonym">Trichocephalus trichiurus</name>
    <dbReference type="NCBI Taxonomy" id="36087"/>
    <lineage>
        <taxon>Eukaryota</taxon>
        <taxon>Metazoa</taxon>
        <taxon>Ecdysozoa</taxon>
        <taxon>Nematoda</taxon>
        <taxon>Enoplea</taxon>
        <taxon>Dorylaimia</taxon>
        <taxon>Trichinellida</taxon>
        <taxon>Trichuridae</taxon>
        <taxon>Trichuris</taxon>
    </lineage>
</organism>
<keyword evidence="7" id="KW-1185">Reference proteome</keyword>
<dbReference type="AlphaFoldDB" id="A0A077YX56"/>
<dbReference type="Gene3D" id="1.10.1450.10">
    <property type="entry name" value="Tetraspanin"/>
    <property type="match status" value="1"/>
</dbReference>
<reference evidence="6" key="1">
    <citation type="submission" date="2014-01" db="EMBL/GenBank/DDBJ databases">
        <authorList>
            <person name="Aslett M."/>
        </authorList>
    </citation>
    <scope>NUCLEOTIDE SEQUENCE</scope>
</reference>
<evidence type="ECO:0000313" key="7">
    <source>
        <dbReference type="Proteomes" id="UP000030665"/>
    </source>
</evidence>
<protein>
    <submittedName>
        <fullName evidence="6">Tetraspannin domain containing protein</fullName>
    </submittedName>
</protein>
<gene>
    <name evidence="6" type="ORF">TTRE_0000060301</name>
</gene>
<name>A0A077YX56_TRITR</name>
<dbReference type="PANTHER" id="PTHR19282:SF551">
    <property type="entry name" value="RE08073P-RELATED"/>
    <property type="match status" value="1"/>
</dbReference>
<accession>A0A077YX56</accession>
<dbReference type="SUPFAM" id="SSF48652">
    <property type="entry name" value="Tetraspanin"/>
    <property type="match status" value="1"/>
</dbReference>
<evidence type="ECO:0000256" key="3">
    <source>
        <dbReference type="ARBA" id="ARBA00022989"/>
    </source>
</evidence>
<dbReference type="InterPro" id="IPR008952">
    <property type="entry name" value="Tetraspanin_EC2_sf"/>
</dbReference>
<evidence type="ECO:0000313" key="6">
    <source>
        <dbReference type="EMBL" id="CDW52344.1"/>
    </source>
</evidence>
<evidence type="ECO:0000256" key="2">
    <source>
        <dbReference type="ARBA" id="ARBA00022692"/>
    </source>
</evidence>
<dbReference type="InterPro" id="IPR018499">
    <property type="entry name" value="Tetraspanin/Peripherin"/>
</dbReference>
<proteinExistence type="predicted"/>
<feature type="transmembrane region" description="Helical" evidence="5">
    <location>
        <begin position="113"/>
        <end position="137"/>
    </location>
</feature>
<evidence type="ECO:0000256" key="1">
    <source>
        <dbReference type="ARBA" id="ARBA00004141"/>
    </source>
</evidence>
<feature type="transmembrane region" description="Helical" evidence="5">
    <location>
        <begin position="23"/>
        <end position="44"/>
    </location>
</feature>
<keyword evidence="3 5" id="KW-1133">Transmembrane helix</keyword>
<dbReference type="Pfam" id="PF00335">
    <property type="entry name" value="Tetraspanin"/>
    <property type="match status" value="1"/>
</dbReference>
<keyword evidence="2 5" id="KW-0812">Transmembrane</keyword>
<dbReference type="PANTHER" id="PTHR19282">
    <property type="entry name" value="TETRASPANIN"/>
    <property type="match status" value="1"/>
</dbReference>
<dbReference type="Proteomes" id="UP000030665">
    <property type="component" value="Unassembled WGS sequence"/>
</dbReference>
<feature type="transmembrane region" description="Helical" evidence="5">
    <location>
        <begin position="83"/>
        <end position="107"/>
    </location>
</feature>
<reference evidence="6" key="2">
    <citation type="submission" date="2014-03" db="EMBL/GenBank/DDBJ databases">
        <title>The whipworm genome and dual-species transcriptomics of an intimate host-pathogen interaction.</title>
        <authorList>
            <person name="Foth B.J."/>
            <person name="Tsai I.J."/>
            <person name="Reid A.J."/>
            <person name="Bancroft A.J."/>
            <person name="Nichol S."/>
            <person name="Tracey A."/>
            <person name="Holroyd N."/>
            <person name="Cotton J.A."/>
            <person name="Stanley E.J."/>
            <person name="Zarowiecki M."/>
            <person name="Liu J.Z."/>
            <person name="Huckvale T."/>
            <person name="Cooper P.J."/>
            <person name="Grencis R.K."/>
            <person name="Berriman M."/>
        </authorList>
    </citation>
    <scope>NUCLEOTIDE SEQUENCE [LARGE SCALE GENOMIC DNA]</scope>
</reference>
<comment type="subcellular location">
    <subcellularLocation>
        <location evidence="1">Membrane</location>
        <topology evidence="1">Multi-pass membrane protein</topology>
    </subcellularLocation>
</comment>
<dbReference type="STRING" id="36087.A0A077YX56"/>
<dbReference type="EMBL" id="HG805819">
    <property type="protein sequence ID" value="CDW52344.1"/>
    <property type="molecule type" value="Genomic_DNA"/>
</dbReference>
<evidence type="ECO:0000256" key="5">
    <source>
        <dbReference type="SAM" id="Phobius"/>
    </source>
</evidence>
<keyword evidence="4 5" id="KW-0472">Membrane</keyword>
<evidence type="ECO:0000256" key="4">
    <source>
        <dbReference type="ARBA" id="ARBA00023136"/>
    </source>
</evidence>